<sequence length="97" mass="11289">MKKLIDLAIVRARCARPRLDESRPLIFDLDQTRKRIAIAFSIAGRFTDVLGRIEPMVCKGRLDAGQYRRLSCGESDDAPRSAKRRYQYHNQIIEVRR</sequence>
<evidence type="ECO:0000313" key="1">
    <source>
        <dbReference type="EMBL" id="QPQ90373.1"/>
    </source>
</evidence>
<accession>A0AAP9XXB2</accession>
<dbReference type="Proteomes" id="UP000594892">
    <property type="component" value="Chromosome 1"/>
</dbReference>
<reference evidence="1 3" key="1">
    <citation type="submission" date="2020-12" db="EMBL/GenBank/DDBJ databases">
        <title>FDA dAtabase for Regulatory Grade micrObial Sequences (FDA-ARGOS): Supporting development and validation of Infectious Disease Dx tests.</title>
        <authorList>
            <person name="Minogue T."/>
            <person name="Wolcott M."/>
            <person name="Wasieloski L."/>
            <person name="Aguilar W."/>
            <person name="Moore D."/>
            <person name="Jaissle J."/>
            <person name="Tallon L."/>
            <person name="Sadzewicz L."/>
            <person name="Zhao X."/>
            <person name="Boylan J."/>
            <person name="Ott S."/>
            <person name="Bowen H."/>
            <person name="Vavikolanu K."/>
            <person name="Mehta A."/>
            <person name="Aluvathingal J."/>
            <person name="Nadendla S."/>
            <person name="Yan Y."/>
            <person name="Sichtig H."/>
        </authorList>
    </citation>
    <scope>NUCLEOTIDE SEQUENCE [LARGE SCALE GENOMIC DNA]</scope>
    <source>
        <strain evidence="1 3">FDAARGOS_949</strain>
    </source>
</reference>
<reference evidence="2" key="2">
    <citation type="submission" date="2022-06" db="EMBL/GenBank/DDBJ databases">
        <title>Draft genome sequence of Burkholderia glumae strain GR20004 isolated from rice panicle showing bacterial panicle blight.</title>
        <authorList>
            <person name="Choi S.Y."/>
            <person name="Lee Y.H."/>
        </authorList>
    </citation>
    <scope>NUCLEOTIDE SEQUENCE</scope>
    <source>
        <strain evidence="2">GR20004</strain>
    </source>
</reference>
<dbReference type="EMBL" id="CP065600">
    <property type="protein sequence ID" value="QPQ90373.1"/>
    <property type="molecule type" value="Genomic_DNA"/>
</dbReference>
<keyword evidence="4" id="KW-1185">Reference proteome</keyword>
<dbReference type="EMBL" id="CP099583">
    <property type="protein sequence ID" value="USS43608.1"/>
    <property type="molecule type" value="Genomic_DNA"/>
</dbReference>
<dbReference type="AlphaFoldDB" id="A0AAP9XXB2"/>
<gene>
    <name evidence="1" type="ORF">I6H06_00935</name>
    <name evidence="2" type="ORF">NFI99_03875</name>
</gene>
<dbReference type="GeneID" id="45699030"/>
<dbReference type="RefSeq" id="WP_124836923.1">
    <property type="nucleotide sequence ID" value="NZ_CP021075.1"/>
</dbReference>
<evidence type="ECO:0000313" key="4">
    <source>
        <dbReference type="Proteomes" id="UP001056386"/>
    </source>
</evidence>
<organism evidence="1 3">
    <name type="scientific">Burkholderia glumae</name>
    <name type="common">Pseudomonas glumae</name>
    <dbReference type="NCBI Taxonomy" id="337"/>
    <lineage>
        <taxon>Bacteria</taxon>
        <taxon>Pseudomonadati</taxon>
        <taxon>Pseudomonadota</taxon>
        <taxon>Betaproteobacteria</taxon>
        <taxon>Burkholderiales</taxon>
        <taxon>Burkholderiaceae</taxon>
        <taxon>Burkholderia</taxon>
    </lineage>
</organism>
<protein>
    <submittedName>
        <fullName evidence="1">Uncharacterized protein</fullName>
    </submittedName>
</protein>
<name>A0AAP9XXB2_BURGL</name>
<evidence type="ECO:0000313" key="2">
    <source>
        <dbReference type="EMBL" id="USS43608.1"/>
    </source>
</evidence>
<dbReference type="Proteomes" id="UP001056386">
    <property type="component" value="Chromosome 2"/>
</dbReference>
<proteinExistence type="predicted"/>
<evidence type="ECO:0000313" key="3">
    <source>
        <dbReference type="Proteomes" id="UP000594892"/>
    </source>
</evidence>